<dbReference type="InterPro" id="IPR011049">
    <property type="entry name" value="Serralysin-like_metalloprot_C"/>
</dbReference>
<proteinExistence type="predicted"/>
<feature type="region of interest" description="Disordered" evidence="8">
    <location>
        <begin position="2377"/>
        <end position="2402"/>
    </location>
</feature>
<comment type="subcellular location">
    <subcellularLocation>
        <location evidence="1">Membrane</location>
    </subcellularLocation>
    <subcellularLocation>
        <location evidence="2">Secreted</location>
    </subcellularLocation>
</comment>
<feature type="region of interest" description="Disordered" evidence="8">
    <location>
        <begin position="1833"/>
        <end position="1880"/>
    </location>
</feature>
<dbReference type="RefSeq" id="WP_212537210.1">
    <property type="nucleotide sequence ID" value="NZ_JAGTUU010000005.1"/>
</dbReference>
<evidence type="ECO:0000256" key="7">
    <source>
        <dbReference type="ARBA" id="ARBA00023136"/>
    </source>
</evidence>
<dbReference type="GO" id="GO:0016020">
    <property type="term" value="C:membrane"/>
    <property type="evidence" value="ECO:0007669"/>
    <property type="project" value="UniProtKB-SubCell"/>
</dbReference>
<feature type="compositionally biased region" description="Polar residues" evidence="8">
    <location>
        <begin position="2286"/>
        <end position="2295"/>
    </location>
</feature>
<feature type="compositionally biased region" description="Gly residues" evidence="8">
    <location>
        <begin position="2627"/>
        <end position="2637"/>
    </location>
</feature>
<evidence type="ECO:0000256" key="1">
    <source>
        <dbReference type="ARBA" id="ARBA00004370"/>
    </source>
</evidence>
<dbReference type="GO" id="GO:0005509">
    <property type="term" value="F:calcium ion binding"/>
    <property type="evidence" value="ECO:0007669"/>
    <property type="project" value="InterPro"/>
</dbReference>
<evidence type="ECO:0000256" key="3">
    <source>
        <dbReference type="ARBA" id="ARBA00022525"/>
    </source>
</evidence>
<keyword evidence="10" id="KW-1185">Reference proteome</keyword>
<dbReference type="PANTHER" id="PTHR38340">
    <property type="entry name" value="S-LAYER PROTEIN"/>
    <property type="match status" value="1"/>
</dbReference>
<gene>
    <name evidence="9" type="ORF">KB874_14280</name>
</gene>
<dbReference type="GO" id="GO:0090729">
    <property type="term" value="F:toxin activity"/>
    <property type="evidence" value="ECO:0007669"/>
    <property type="project" value="UniProtKB-KW"/>
</dbReference>
<dbReference type="InterPro" id="IPR050557">
    <property type="entry name" value="RTX_toxin/Mannuronan_C5-epim"/>
</dbReference>
<feature type="region of interest" description="Disordered" evidence="8">
    <location>
        <begin position="2627"/>
        <end position="2665"/>
    </location>
</feature>
<dbReference type="PRINTS" id="PR00313">
    <property type="entry name" value="CABNDNGRPT"/>
</dbReference>
<keyword evidence="6" id="KW-0843">Virulence</keyword>
<dbReference type="PROSITE" id="PS00330">
    <property type="entry name" value="HEMOLYSIN_CALCIUM"/>
    <property type="match status" value="17"/>
</dbReference>
<keyword evidence="7" id="KW-0472">Membrane</keyword>
<dbReference type="Proteomes" id="UP000681356">
    <property type="component" value="Unassembled WGS sequence"/>
</dbReference>
<dbReference type="GO" id="GO:0005576">
    <property type="term" value="C:extracellular region"/>
    <property type="evidence" value="ECO:0007669"/>
    <property type="project" value="UniProtKB-SubCell"/>
</dbReference>
<dbReference type="PANTHER" id="PTHR38340:SF1">
    <property type="entry name" value="S-LAYER PROTEIN"/>
    <property type="match status" value="1"/>
</dbReference>
<evidence type="ECO:0000256" key="2">
    <source>
        <dbReference type="ARBA" id="ARBA00004613"/>
    </source>
</evidence>
<dbReference type="SUPFAM" id="SSF51120">
    <property type="entry name" value="beta-Roll"/>
    <property type="match status" value="13"/>
</dbReference>
<evidence type="ECO:0000256" key="6">
    <source>
        <dbReference type="ARBA" id="ARBA00023026"/>
    </source>
</evidence>
<evidence type="ECO:0000256" key="4">
    <source>
        <dbReference type="ARBA" id="ARBA00022656"/>
    </source>
</evidence>
<dbReference type="InterPro" id="IPR001343">
    <property type="entry name" value="Hemolysn_Ca-bd"/>
</dbReference>
<feature type="region of interest" description="Disordered" evidence="8">
    <location>
        <begin position="2791"/>
        <end position="2831"/>
    </location>
</feature>
<keyword evidence="3" id="KW-0964">Secreted</keyword>
<dbReference type="InterPro" id="IPR003995">
    <property type="entry name" value="RTX_toxin_determinant-A"/>
</dbReference>
<feature type="compositionally biased region" description="Gly residues" evidence="8">
    <location>
        <begin position="2800"/>
        <end position="2813"/>
    </location>
</feature>
<accession>A0A8J7WCW0</accession>
<feature type="compositionally biased region" description="Gly residues" evidence="8">
    <location>
        <begin position="2377"/>
        <end position="2387"/>
    </location>
</feature>
<dbReference type="InterPro" id="IPR018511">
    <property type="entry name" value="Hemolysin-typ_Ca-bd_CS"/>
</dbReference>
<dbReference type="PRINTS" id="PR01488">
    <property type="entry name" value="RTXTOXINA"/>
</dbReference>
<evidence type="ECO:0000256" key="8">
    <source>
        <dbReference type="SAM" id="MobiDB-lite"/>
    </source>
</evidence>
<feature type="compositionally biased region" description="Low complexity" evidence="8">
    <location>
        <begin position="1854"/>
        <end position="1867"/>
    </location>
</feature>
<organism evidence="9 10">
    <name type="scientific">Thetidibacter halocola</name>
    <dbReference type="NCBI Taxonomy" id="2827239"/>
    <lineage>
        <taxon>Bacteria</taxon>
        <taxon>Pseudomonadati</taxon>
        <taxon>Pseudomonadota</taxon>
        <taxon>Alphaproteobacteria</taxon>
        <taxon>Rhodobacterales</taxon>
        <taxon>Roseobacteraceae</taxon>
        <taxon>Thetidibacter</taxon>
    </lineage>
</organism>
<feature type="region of interest" description="Disordered" evidence="8">
    <location>
        <begin position="2276"/>
        <end position="2296"/>
    </location>
</feature>
<keyword evidence="5" id="KW-0677">Repeat</keyword>
<protein>
    <submittedName>
        <fullName evidence="9">Pre-peptidase C-terminal domain-containing protein</fullName>
    </submittedName>
</protein>
<dbReference type="Gene3D" id="2.150.10.10">
    <property type="entry name" value="Serralysin-like metalloprotease, C-terminal"/>
    <property type="match status" value="17"/>
</dbReference>
<comment type="caution">
    <text evidence="9">The sequence shown here is derived from an EMBL/GenBank/DDBJ whole genome shotgun (WGS) entry which is preliminary data.</text>
</comment>
<dbReference type="Pfam" id="PF00353">
    <property type="entry name" value="HemolysinCabind"/>
    <property type="match status" value="26"/>
</dbReference>
<dbReference type="EMBL" id="JAGTUU010000005">
    <property type="protein sequence ID" value="MBS0125255.1"/>
    <property type="molecule type" value="Genomic_DNA"/>
</dbReference>
<reference evidence="9" key="1">
    <citation type="submission" date="2021-04" db="EMBL/GenBank/DDBJ databases">
        <authorList>
            <person name="Yoon J."/>
        </authorList>
    </citation>
    <scope>NUCLEOTIDE SEQUENCE</scope>
    <source>
        <strain evidence="9">KMU-90</strain>
    </source>
</reference>
<feature type="compositionally biased region" description="Acidic residues" evidence="8">
    <location>
        <begin position="2817"/>
        <end position="2831"/>
    </location>
</feature>
<name>A0A8J7WCW0_9RHOB</name>
<feature type="compositionally biased region" description="Acidic residues" evidence="8">
    <location>
        <begin position="1833"/>
        <end position="1848"/>
    </location>
</feature>
<evidence type="ECO:0000313" key="9">
    <source>
        <dbReference type="EMBL" id="MBS0125255.1"/>
    </source>
</evidence>
<sequence length="3072" mass="315469">MAVYKTTLNFEAEDQSLWGPFGAPNLTIDTGDDLIWRTGGSTDVGFDVLGNGFEAEAYLDLTIGLYAFASLGSTGSFGASLSMDVYATMPGGILIDTWNSGQTGIPQTFDVSFDAWTLHRASLETSGFGSGASAGLHFVLGIEAGLRNGSYWHWFGGDDFADFKLIDLDFSEPLENSIPLVEISSASPEFELELTQGITITARLPTGADTEAQVSYSSGDAPVITASGASDTRFISLDADLDELLVRFASKIPGVGAVIKGLGETVFAEHKFDLNDYIPFIPRGKLVLSATALDIGASAGLVITEKNTLDFGGGDTTPDVAVTLRSDNGTPTNMLDDQVLTTTLGGTVTFDRPIYNAPVKPGQEGMEQVGDIGEINVHATYSLPDVRFDHEIGLGLNAVFTIEALQAELGGSWVPSFLQVAFGPLLSLELPDGGFTLDLFSVPLPGFDMASNAFNTVTDTYEIFFTTELAPGQSTEADLESPNARQAVIDYREARQQNSKETAAALNDLFTVPFRELAIGAGVSNLIPTDGGGPYTGGAFLATWDGNQNSIISDVRVYNGLYAINTFPDNAGRLTANMSDAASGGTMLLGSPMRFDTANISAQTLLLAMGQPSGQWVHHTWDVFSGTDRTLSTQTAMDVIGGDYGDVLVWFDDGFNPVLGNLIDGGNNVDGEYDVFLGNFTVSHNDVAIEWDLQEAVTSGLNFSVALSEDPRDTLTVRNVEAINIITGDADDYITGYIHADYIFTSGGSDFVILPGDNANDTAYLGDGDDYLRTEFKAGGGADLIWGGRGYDLVTVRADAAGLGLRVDVIGDNVRSAQAYGYGEQGYHAASSLFELEALMNDHWSFVVQGSIVEQDQRTGLVGTDHIGDVVRYSQLDGSGAESVINFNSSVENLSVEGQNDDGDLVLFTGGHLYKGGSDFGDTFVGDLSLVAGVGQGVSIDGRGDVYSAPGFIVGNTYIEGFERWVIRGTGNADRLSGGFYGDYLDGGFGDDVLWGGDDQFIDVIQGGYGRDTVWWLDGGADLLHGGVLETDFNPDWEKDTLVIAPGLTASPQGGLNWAFLGTIGNYDGSARSDRAGLGIVDAGASTAVLLAAMTEAARFNDVTAVSFGGDFLLDMAVFTAFEKVNIEGSGDFDDLLIYQGGVTYVGGERAFDADVFVADFSDQVQAIDLRIAEDGSAGQILGNGVYVQGLDRLVIKAGQGSDVIHGGRLDDHIEGGAGGDRLFGGLGDDDLFGGEGDDVVYWLADGWDIADGGEGRDRLIVVGADPEGNTRALGVLLNEGEALEFDYTGGDLSLQGIDALMISLGSVVSTSIRAARLGSEPLATRITLDYSGFELIDVLGSDAESDLIVYDGGSLYWGGVGAATDLFVANLSDEAEDLRFDVDHMSEAVQFVQDDFANPSGTGFAGTYDIGNGTFIGGFERLGLQLGAGDDSAMGGALSDFLAGGDGDDTLVSGGSGAEQETLRGDAGDDLLGWSGGSALLDGGTGTADRAEVSGLTDAVTMSIGDDLGPIVGWTAADLLTFADMVQLKDDLDFYPSSHVGYDDGQGNSVMLTAIERLSLRGSSAGDVLMTAGAYSQLFGEAGDDVLISTGGRDLLLGGAGLDRYVLFSGFGNDLIAGETLGGAQIFFPDFASTDLTYSDIAGDLQIATPNGTLRINDWFNLGGLDFTIFTTDATGGFTVPGDAPGGPATVWTEIDGTAGDDTELAGTAGSDSIRGLAGNDELLGSAGADVFNGGPGFDVVSYAHLDETVYINLDIYQGLGGVSEGDVFAGIEGIVAGQRSAILIGDVEDNFLAGSPEGDFLFGFVGDDMLLGLEGADTFFGGSGDDVLFGDEGDDTMAAEDGDDYVDGGAGQDTIDGGAGDDTLAGGDGDDAVTGGTGDDVLIYGGDDRPTTPLVEGGFDTLDGGDDRDMVDLSPFSQAVVIDLAANRIDSADAPSAGPGATLRQVAVLAAIEEARGTAYDDVIRGDAQDNHLEGGAGDDTLSGGLVGNNTLFGGEGVDLVDYQDETLGVTLDFNPAFGAPVFYGSGYTDTLDDIEGVLGSAQADYVYFWDDANFAALGAGDDYVEGRGGDDVLGGGAGNDTIDGGDGIDVYDVSDGLSAVAIDIAFGQWQDGHGGTDDVRAVEGVRGTDFDDTFDGSDGTNIIQGGKGNDLIRGHGGADLLDGGEGDDTLVAGVPQLILVKPARDENNLWEEGPLLNDWMTLAPRRLVDVTAPTATVHAITGATPDGFGLRETYRITVEAGDTIFVDIDSTSGDFDPHLMIFTEGGNILSRLTPGVDDGNASDPGSTDSNGSLDPRFSFTFDFGGTYGIGVGAYDAANSPDPGNAAPRQPYVMHVTLPGAAPVDPGVAGSLLMGGAGNDSLLGSLGRDELVGGAGGDTLRGGAGDDLLDGNDGRDLMEGQLGNDLMGGGSDADTMDGGLGRDTVNGGAGDDLLLDGFEDGFAGSDWFIGGDGADTIRAAGGNDTIIGDAGNDSIEGGIGDDVIDGGSWADTIDAGDGEDSVKGGLGTDFVTLGAGDDLFEDESQTGAAGRDTVRGGDGDDTILADGGDDSLFGEDGADSILGGEGNDFIDGGNQGDTIDAGDGDDTVLGGGGRDFILLGAGSDRFVDGSQGGLYGLDTVQGGEGNDTLLGGGGDDALHGDDGDDSIEGGEDNDSLSGGTGADTLLGGNGFDDMFGGWGNDRIEGGAGADVVSGGQGADTILGGDDADLLLGDDGNDSIQGDGGADYIDGGSGSDTLLGGEGADEIRGGTWADRIEGGAGDDTVFGDGGPDTVLLGEGDDLFEDDAQTGTAGADTVWGGNGNDTLRGGGGADSLSGEDGEDSIQGGADDDIIDGGGQADSIDAGDGHDVVTGGWGPDFVLLGSGNDRYTDVAQGGVLGRDTVAGGGGQDTIETGAGDDLIDGNAGHDLLIGGDGADTIRGGNQNDTLRGLGGDDLVVGGLGADLAYMGGGNDVWVDDSQVQFGNDTVYGGWGEDTISLFGGDDAVGGGRDADTFYLNPQIGNDTIYDFELGVDELQIHQALWLGTLDQARLDALSDTSSGTLVLTFDNGDTLRLNGLATNSGLLDDIVLY</sequence>
<evidence type="ECO:0000313" key="10">
    <source>
        <dbReference type="Proteomes" id="UP000681356"/>
    </source>
</evidence>
<keyword evidence="4" id="KW-0800">Toxin</keyword>
<evidence type="ECO:0000256" key="5">
    <source>
        <dbReference type="ARBA" id="ARBA00022737"/>
    </source>
</evidence>
<feature type="compositionally biased region" description="Acidic residues" evidence="8">
    <location>
        <begin position="2644"/>
        <end position="2656"/>
    </location>
</feature>